<feature type="transmembrane region" description="Helical" evidence="7">
    <location>
        <begin position="157"/>
        <end position="180"/>
    </location>
</feature>
<dbReference type="PANTHER" id="PTHR30043">
    <property type="entry name" value="PHOSPHONATES TRANSPORT SYSTEM PERMEASE PROTEIN"/>
    <property type="match status" value="1"/>
</dbReference>
<dbReference type="GO" id="GO:0055085">
    <property type="term" value="P:transmembrane transport"/>
    <property type="evidence" value="ECO:0007669"/>
    <property type="project" value="InterPro"/>
</dbReference>
<feature type="transmembrane region" description="Helical" evidence="7">
    <location>
        <begin position="531"/>
        <end position="549"/>
    </location>
</feature>
<feature type="transmembrane region" description="Helical" evidence="7">
    <location>
        <begin position="420"/>
        <end position="444"/>
    </location>
</feature>
<feature type="domain" description="ABC transmembrane type-1" evidence="8">
    <location>
        <begin position="91"/>
        <end position="288"/>
    </location>
</feature>
<keyword evidence="5 7" id="KW-1133">Transmembrane helix</keyword>
<dbReference type="PROSITE" id="PS50928">
    <property type="entry name" value="ABC_TM1"/>
    <property type="match status" value="2"/>
</dbReference>
<evidence type="ECO:0000256" key="6">
    <source>
        <dbReference type="ARBA" id="ARBA00023136"/>
    </source>
</evidence>
<name>A0A5C1Q6P8_9BURK</name>
<keyword evidence="9" id="KW-0614">Plasmid</keyword>
<dbReference type="EMBL" id="CP035710">
    <property type="protein sequence ID" value="QEN03038.1"/>
    <property type="molecule type" value="Genomic_DNA"/>
</dbReference>
<keyword evidence="2 7" id="KW-0813">Transport</keyword>
<organism evidence="9 10">
    <name type="scientific">Sphaerotilus sulfidivorans</name>
    <dbReference type="NCBI Taxonomy" id="639200"/>
    <lineage>
        <taxon>Bacteria</taxon>
        <taxon>Pseudomonadati</taxon>
        <taxon>Pseudomonadota</taxon>
        <taxon>Betaproteobacteria</taxon>
        <taxon>Burkholderiales</taxon>
        <taxon>Sphaerotilaceae</taxon>
        <taxon>Sphaerotilus</taxon>
    </lineage>
</organism>
<dbReference type="Proteomes" id="UP000323522">
    <property type="component" value="Plasmid pSna507_unt10"/>
</dbReference>
<sequence length="581" mass="61225">MPRRPRSTRPAWPSSMPAAMNGSDPVLRSRLLTLLLVLAVLLSGGVALPLTGAEPAKLFDAEGLKNAGDILSGLARPDFSAEFLARVLELSLESLLIGVLGTVMATALGTLLALAAIRVPDLDDPPQRLPAWWRGLGALMRQMARLLLNFFRSVPEIVWAYLFVQLLGLGPGAAVLAIMLTVGGNIGKLYAELAEALEPAAIRALRATGASRGAVLLHAVLPQVRRAWTGYALFCLECNIRIGSILGVVGAGGLGSEIALSLRYFQYDKLATTLLAVLVFVVALEALGARLRRWPLQRTLALAGLGTAAALWRLEIAWADLWSGSSVALLSFEHLAPDAAFMRTVALQTGETVLMAWAATLASALGAAVLAPLAAAHLSTGSFLPDPPRPAWPRRLVLWAGRQSARAVLQLTRVMPELTLALVFVVWVGGGPLAGILAIAVHNLGVMGRLFADVLDEAEPGPPAVLQAQGAGRLAVFVAGVWPQVRARLAAFALYRFEVNVRATTMVGFVGAGGIGDALHTAISLFHVRDLTLLLIVLLSLVALVDLIGDRLRARLLATPGRGPRCAPSVLSPSSSGAFPA</sequence>
<evidence type="ECO:0000256" key="3">
    <source>
        <dbReference type="ARBA" id="ARBA00022475"/>
    </source>
</evidence>
<comment type="subcellular location">
    <subcellularLocation>
        <location evidence="1 7">Cell membrane</location>
        <topology evidence="1 7">Multi-pass membrane protein</topology>
    </subcellularLocation>
</comment>
<reference evidence="9 10" key="1">
    <citation type="submission" date="2019-02" db="EMBL/GenBank/DDBJ databases">
        <title>Complete Genome Sequence and Methylome Analysis of Sphaerotilus natans subsp. sulfidivorans D-507.</title>
        <authorList>
            <person name="Fomenkov A."/>
            <person name="Gridneva E."/>
            <person name="Smolyakov D."/>
            <person name="Dubinina G."/>
            <person name="Vincze T."/>
            <person name="Grabovich M."/>
            <person name="Roberts R.J."/>
        </authorList>
    </citation>
    <scope>NUCLEOTIDE SEQUENCE [LARGE SCALE GENOMIC DNA]</scope>
    <source>
        <strain evidence="9 10">D-507</strain>
        <plasmid evidence="10">psna507_unt10</plasmid>
    </source>
</reference>
<protein>
    <submittedName>
        <fullName evidence="9">ABC transporter permease subunit</fullName>
    </submittedName>
</protein>
<feature type="transmembrane region" description="Helical" evidence="7">
    <location>
        <begin position="354"/>
        <end position="375"/>
    </location>
</feature>
<dbReference type="KEGG" id="snn:EWH46_19515"/>
<evidence type="ECO:0000256" key="4">
    <source>
        <dbReference type="ARBA" id="ARBA00022692"/>
    </source>
</evidence>
<dbReference type="SUPFAM" id="SSF161098">
    <property type="entry name" value="MetI-like"/>
    <property type="match status" value="2"/>
</dbReference>
<evidence type="ECO:0000313" key="10">
    <source>
        <dbReference type="Proteomes" id="UP000323522"/>
    </source>
</evidence>
<feature type="domain" description="ABC transmembrane type-1" evidence="8">
    <location>
        <begin position="349"/>
        <end position="549"/>
    </location>
</feature>
<dbReference type="PANTHER" id="PTHR30043:SF1">
    <property type="entry name" value="ABC TRANSPORT SYSTEM PERMEASE PROTEIN P69"/>
    <property type="match status" value="1"/>
</dbReference>
<dbReference type="OrthoDB" id="8557224at2"/>
<evidence type="ECO:0000259" key="8">
    <source>
        <dbReference type="PROSITE" id="PS50928"/>
    </source>
</evidence>
<dbReference type="AlphaFoldDB" id="A0A5C1Q6P8"/>
<keyword evidence="4 7" id="KW-0812">Transmembrane</keyword>
<evidence type="ECO:0000256" key="2">
    <source>
        <dbReference type="ARBA" id="ARBA00022448"/>
    </source>
</evidence>
<evidence type="ECO:0000313" key="9">
    <source>
        <dbReference type="EMBL" id="QEN03038.1"/>
    </source>
</evidence>
<proteinExistence type="inferred from homology"/>
<evidence type="ECO:0000256" key="7">
    <source>
        <dbReference type="RuleBase" id="RU363032"/>
    </source>
</evidence>
<dbReference type="InterPro" id="IPR000515">
    <property type="entry name" value="MetI-like"/>
</dbReference>
<keyword evidence="3" id="KW-1003">Cell membrane</keyword>
<geneLocation type="plasmid" evidence="10">
    <name>psna507_unt10</name>
</geneLocation>
<accession>A0A5C1Q6P8</accession>
<evidence type="ECO:0000256" key="5">
    <source>
        <dbReference type="ARBA" id="ARBA00022989"/>
    </source>
</evidence>
<feature type="transmembrane region" description="Helical" evidence="7">
    <location>
        <begin position="95"/>
        <end position="119"/>
    </location>
</feature>
<dbReference type="InterPro" id="IPR035906">
    <property type="entry name" value="MetI-like_sf"/>
</dbReference>
<comment type="similarity">
    <text evidence="7">Belongs to the binding-protein-dependent transport system permease family.</text>
</comment>
<evidence type="ECO:0000256" key="1">
    <source>
        <dbReference type="ARBA" id="ARBA00004651"/>
    </source>
</evidence>
<dbReference type="GO" id="GO:0005886">
    <property type="term" value="C:plasma membrane"/>
    <property type="evidence" value="ECO:0007669"/>
    <property type="project" value="UniProtKB-SubCell"/>
</dbReference>
<dbReference type="Gene3D" id="1.10.3720.10">
    <property type="entry name" value="MetI-like"/>
    <property type="match status" value="2"/>
</dbReference>
<dbReference type="CDD" id="cd06261">
    <property type="entry name" value="TM_PBP2"/>
    <property type="match status" value="1"/>
</dbReference>
<gene>
    <name evidence="9" type="ORF">EWH46_19515</name>
</gene>
<feature type="transmembrane region" description="Helical" evidence="7">
    <location>
        <begin position="503"/>
        <end position="525"/>
    </location>
</feature>
<dbReference type="Pfam" id="PF00528">
    <property type="entry name" value="BPD_transp_1"/>
    <property type="match status" value="2"/>
</dbReference>
<keyword evidence="6 7" id="KW-0472">Membrane</keyword>
<feature type="transmembrane region" description="Helical" evidence="7">
    <location>
        <begin position="270"/>
        <end position="288"/>
    </location>
</feature>